<keyword evidence="3 6" id="KW-0812">Transmembrane</keyword>
<dbReference type="AlphaFoldDB" id="A0A2T4UMT4"/>
<feature type="transmembrane region" description="Helical" evidence="6">
    <location>
        <begin position="46"/>
        <end position="64"/>
    </location>
</feature>
<dbReference type="Proteomes" id="UP000240739">
    <property type="component" value="Unassembled WGS sequence"/>
</dbReference>
<evidence type="ECO:0000256" key="1">
    <source>
        <dbReference type="ARBA" id="ARBA00004651"/>
    </source>
</evidence>
<evidence type="ECO:0000256" key="2">
    <source>
        <dbReference type="ARBA" id="ARBA00022475"/>
    </source>
</evidence>
<feature type="transmembrane region" description="Helical" evidence="6">
    <location>
        <begin position="180"/>
        <end position="207"/>
    </location>
</feature>
<evidence type="ECO:0000256" key="6">
    <source>
        <dbReference type="SAM" id="Phobius"/>
    </source>
</evidence>
<dbReference type="GO" id="GO:0005886">
    <property type="term" value="C:plasma membrane"/>
    <property type="evidence" value="ECO:0007669"/>
    <property type="project" value="UniProtKB-SubCell"/>
</dbReference>
<sequence length="272" mass="29919">MSPDTSWTFAPGPALLVALLLGAYLWRFRAVRATASGPRDAPVWRLCVFLLGIVLLCAALFSPLDVLGEQIFAMHMVQHVLLLDIVPILLILGLTKVLLRPATRGLHPLERRAGWFGGPVFAIVLYVGVMWIWHIPALYDAAVEHPFVHVLEHICFTFGGGLYWWHLLSPIRSRLALGGLGPVVYMVVTKVLVGILGIFLTFAPSALYAVYEEGPRYWGLSATDDQALAGAIMAIEQSVVMGIALAFLFIRALGESDRADERAERYETRAAS</sequence>
<comment type="subcellular location">
    <subcellularLocation>
        <location evidence="1">Cell membrane</location>
        <topology evidence="1">Multi-pass membrane protein</topology>
    </subcellularLocation>
</comment>
<dbReference type="EMBL" id="PYYB01000001">
    <property type="protein sequence ID" value="PTL60550.1"/>
    <property type="molecule type" value="Genomic_DNA"/>
</dbReference>
<feature type="transmembrane region" description="Helical" evidence="6">
    <location>
        <begin position="147"/>
        <end position="168"/>
    </location>
</feature>
<reference evidence="7 8" key="1">
    <citation type="submission" date="2018-03" db="EMBL/GenBank/DDBJ databases">
        <title>Aquarubrobacter algicola gen. nov., sp. nov., a novel actinobacterium isolated from shallow eutrophic lake during the end of cyanobacterial harmful algal blooms.</title>
        <authorList>
            <person name="Chun S.J."/>
        </authorList>
    </citation>
    <scope>NUCLEOTIDE SEQUENCE [LARGE SCALE GENOMIC DNA]</scope>
    <source>
        <strain evidence="7 8">Seoho-28</strain>
    </source>
</reference>
<feature type="transmembrane region" description="Helical" evidence="6">
    <location>
        <begin position="115"/>
        <end position="135"/>
    </location>
</feature>
<keyword evidence="8" id="KW-1185">Reference proteome</keyword>
<keyword evidence="5 6" id="KW-0472">Membrane</keyword>
<accession>A0A2T4UMT4</accession>
<feature type="transmembrane region" description="Helical" evidence="6">
    <location>
        <begin position="76"/>
        <end position="94"/>
    </location>
</feature>
<evidence type="ECO:0000256" key="5">
    <source>
        <dbReference type="ARBA" id="ARBA00023136"/>
    </source>
</evidence>
<keyword evidence="2" id="KW-1003">Cell membrane</keyword>
<feature type="transmembrane region" description="Helical" evidence="6">
    <location>
        <begin position="6"/>
        <end position="26"/>
    </location>
</feature>
<name>A0A2T4UMT4_9ACTN</name>
<organism evidence="7 8">
    <name type="scientific">Paraconexibacter algicola</name>
    <dbReference type="NCBI Taxonomy" id="2133960"/>
    <lineage>
        <taxon>Bacteria</taxon>
        <taxon>Bacillati</taxon>
        <taxon>Actinomycetota</taxon>
        <taxon>Thermoleophilia</taxon>
        <taxon>Solirubrobacterales</taxon>
        <taxon>Paraconexibacteraceae</taxon>
        <taxon>Paraconexibacter</taxon>
    </lineage>
</organism>
<dbReference type="InterPro" id="IPR019108">
    <property type="entry name" value="Caa3_assmbl_CtaG-rel"/>
</dbReference>
<evidence type="ECO:0000313" key="8">
    <source>
        <dbReference type="Proteomes" id="UP000240739"/>
    </source>
</evidence>
<feature type="transmembrane region" description="Helical" evidence="6">
    <location>
        <begin position="227"/>
        <end position="250"/>
    </location>
</feature>
<protein>
    <submittedName>
        <fullName evidence="7">Cytochrome-c oxidase</fullName>
    </submittedName>
</protein>
<keyword evidence="4 6" id="KW-1133">Transmembrane helix</keyword>
<evidence type="ECO:0000313" key="7">
    <source>
        <dbReference type="EMBL" id="PTL60550.1"/>
    </source>
</evidence>
<evidence type="ECO:0000256" key="4">
    <source>
        <dbReference type="ARBA" id="ARBA00022989"/>
    </source>
</evidence>
<evidence type="ECO:0000256" key="3">
    <source>
        <dbReference type="ARBA" id="ARBA00022692"/>
    </source>
</evidence>
<gene>
    <name evidence="7" type="ORF">C7Y72_13335</name>
</gene>
<dbReference type="Pfam" id="PF09678">
    <property type="entry name" value="Caa3_CtaG"/>
    <property type="match status" value="1"/>
</dbReference>
<proteinExistence type="predicted"/>
<comment type="caution">
    <text evidence="7">The sequence shown here is derived from an EMBL/GenBank/DDBJ whole genome shotgun (WGS) entry which is preliminary data.</text>
</comment>
<dbReference type="OrthoDB" id="259025at2"/>